<evidence type="ECO:0000313" key="2">
    <source>
        <dbReference type="Proteomes" id="UP000286220"/>
    </source>
</evidence>
<comment type="caution">
    <text evidence="1">The sequence shown here is derived from an EMBL/GenBank/DDBJ whole genome shotgun (WGS) entry which is preliminary data.</text>
</comment>
<gene>
    <name evidence="1" type="ORF">DW912_15545</name>
</gene>
<evidence type="ECO:0000313" key="1">
    <source>
        <dbReference type="EMBL" id="RHA88446.1"/>
    </source>
</evidence>
<accession>A0A413TTT3</accession>
<sequence length="279" mass="29649">MVFQGNEEAYYLTESVFAFAASAMIPIGQAASAGNLTFRSGATIVAKEGIATAAGAGAQKYTTDLTGNQTAGMLAGMAASMATAKGLNGIEAGAKKLAKPKLGDVGTDGGAVLNDADVGSAVNGGTSSKIGYEYLDDQLGNLKDKVKINQYQSAESVNAWWEARGYKSPYKEKTVVQDITLTEDTKFVRVYDGVNSNLEGGWVMRAEDIKGLTPKEIQAKFALEYEPKFIGEVELKAGDTVRLGEVGPNFGFDGGGIQIDLQQQWIGDFTELGKIEDWR</sequence>
<dbReference type="AlphaFoldDB" id="A0A413TTT3"/>
<name>A0A413TTT3_9FIRM</name>
<organism evidence="1 2">
    <name type="scientific">Agathobacter rectalis</name>
    <dbReference type="NCBI Taxonomy" id="39491"/>
    <lineage>
        <taxon>Bacteria</taxon>
        <taxon>Bacillati</taxon>
        <taxon>Bacillota</taxon>
        <taxon>Clostridia</taxon>
        <taxon>Lachnospirales</taxon>
        <taxon>Lachnospiraceae</taxon>
        <taxon>Agathobacter</taxon>
    </lineage>
</organism>
<dbReference type="Proteomes" id="UP000286220">
    <property type="component" value="Unassembled WGS sequence"/>
</dbReference>
<dbReference type="EMBL" id="QSFZ01000025">
    <property type="protein sequence ID" value="RHA88446.1"/>
    <property type="molecule type" value="Genomic_DNA"/>
</dbReference>
<protein>
    <submittedName>
        <fullName evidence="1">Uncharacterized protein</fullName>
    </submittedName>
</protein>
<proteinExistence type="predicted"/>
<reference evidence="1 2" key="1">
    <citation type="submission" date="2018-08" db="EMBL/GenBank/DDBJ databases">
        <title>A genome reference for cultivated species of the human gut microbiota.</title>
        <authorList>
            <person name="Zou Y."/>
            <person name="Xue W."/>
            <person name="Luo G."/>
        </authorList>
    </citation>
    <scope>NUCLEOTIDE SEQUENCE [LARGE SCALE GENOMIC DNA]</scope>
    <source>
        <strain evidence="1 2">AM42-17AT</strain>
    </source>
</reference>